<evidence type="ECO:0000256" key="1">
    <source>
        <dbReference type="ARBA" id="ARBA00004141"/>
    </source>
</evidence>
<evidence type="ECO:0000259" key="10">
    <source>
        <dbReference type="Pfam" id="PF00924"/>
    </source>
</evidence>
<dbReference type="GO" id="GO:0006820">
    <property type="term" value="P:monoatomic anion transport"/>
    <property type="evidence" value="ECO:0007669"/>
    <property type="project" value="TreeGrafter"/>
</dbReference>
<gene>
    <name evidence="11" type="ORF">GIB67_035583</name>
</gene>
<dbReference type="GO" id="GO:0008381">
    <property type="term" value="F:mechanosensitive monoatomic ion channel activity"/>
    <property type="evidence" value="ECO:0007669"/>
    <property type="project" value="TreeGrafter"/>
</dbReference>
<dbReference type="GO" id="GO:0005886">
    <property type="term" value="C:plasma membrane"/>
    <property type="evidence" value="ECO:0007669"/>
    <property type="project" value="UniProtKB-UniRule"/>
</dbReference>
<feature type="compositionally biased region" description="Polar residues" evidence="8">
    <location>
        <begin position="62"/>
        <end position="71"/>
    </location>
</feature>
<feature type="transmembrane region" description="Helical" evidence="9">
    <location>
        <begin position="200"/>
        <end position="222"/>
    </location>
</feature>
<protein>
    <recommendedName>
        <fullName evidence="7">Mechanosensitive ion channel protein</fullName>
    </recommendedName>
</protein>
<dbReference type="PANTHER" id="PTHR31618">
    <property type="entry name" value="MECHANOSENSITIVE ION CHANNEL PROTEIN 5"/>
    <property type="match status" value="1"/>
</dbReference>
<evidence type="ECO:0000256" key="3">
    <source>
        <dbReference type="ARBA" id="ARBA00022448"/>
    </source>
</evidence>
<dbReference type="Gene3D" id="2.30.30.60">
    <property type="match status" value="1"/>
</dbReference>
<feature type="region of interest" description="Disordered" evidence="8">
    <location>
        <begin position="1"/>
        <end position="102"/>
    </location>
</feature>
<evidence type="ECO:0000313" key="11">
    <source>
        <dbReference type="EMBL" id="KAF6140556.1"/>
    </source>
</evidence>
<evidence type="ECO:0000256" key="7">
    <source>
        <dbReference type="PIRNR" id="PIRNR017209"/>
    </source>
</evidence>
<dbReference type="InterPro" id="IPR006685">
    <property type="entry name" value="MscS_channel_2nd"/>
</dbReference>
<keyword evidence="3" id="KW-0813">Transport</keyword>
<organism evidence="11 12">
    <name type="scientific">Kingdonia uniflora</name>
    <dbReference type="NCBI Taxonomy" id="39325"/>
    <lineage>
        <taxon>Eukaryota</taxon>
        <taxon>Viridiplantae</taxon>
        <taxon>Streptophyta</taxon>
        <taxon>Embryophyta</taxon>
        <taxon>Tracheophyta</taxon>
        <taxon>Spermatophyta</taxon>
        <taxon>Magnoliopsida</taxon>
        <taxon>Ranunculales</taxon>
        <taxon>Circaeasteraceae</taxon>
        <taxon>Kingdonia</taxon>
    </lineage>
</organism>
<keyword evidence="5 9" id="KW-1133">Transmembrane helix</keyword>
<dbReference type="GO" id="GO:0050982">
    <property type="term" value="P:detection of mechanical stimulus"/>
    <property type="evidence" value="ECO:0007669"/>
    <property type="project" value="TreeGrafter"/>
</dbReference>
<dbReference type="SUPFAM" id="SSF50182">
    <property type="entry name" value="Sm-like ribonucleoproteins"/>
    <property type="match status" value="1"/>
</dbReference>
<feature type="transmembrane region" description="Helical" evidence="9">
    <location>
        <begin position="547"/>
        <end position="568"/>
    </location>
</feature>
<comment type="caution">
    <text evidence="11">The sequence shown here is derived from an EMBL/GenBank/DDBJ whole genome shotgun (WGS) entry which is preliminary data.</text>
</comment>
<evidence type="ECO:0000256" key="8">
    <source>
        <dbReference type="SAM" id="MobiDB-lite"/>
    </source>
</evidence>
<dbReference type="AlphaFoldDB" id="A0A7J7LD09"/>
<evidence type="ECO:0000313" key="12">
    <source>
        <dbReference type="Proteomes" id="UP000541444"/>
    </source>
</evidence>
<sequence length="698" mass="78878">MEGKERSPTKGEVVLNITEAKKGEPEKSSISSTSTKDSEKPRVEISTFNMNSPNRPPKTPKEQTTTLTQRKSFARSAFSKPKSRFEEPNDPITTTPSIGSNVVEDQQRSPNINIRAIPITPKTSLMASPGGGDLEEDEESYKSGPIATELKKKRKKFKVRFLVEWVILVCILGLLLATLFVDKLQHFMIWGLESWKWCVLLLVIVSGHLLSYGLIHIVVWLIERNFLFRKKVLYFVHGLKKSVQACIWFCLVLLTWLLLFNRGVKRSKSDTKILNGVSRALASFLVGAVIWLGKTLFLKILASSFHVNTFFDRIQESIFHQYVLQTLSGPPVMELAKRIGSTQSTGQLSFRNVKKGKKGEEQEVIDVSKLHKLKQEKVSASKMKSLINVISNTRLSTISNTIDQLDYERGEQKDKEITSEREAKAAAYQVFRNVAKQGCKYTDEDDIDEDDLLRFLNKEEVCNVMPLFAGAAETGKIKKSALRNWVVKVYLERKSLAHSLNDTKTAVTQLNTVMSAVILIVIIIVGLLIIGIATVQVFVFISSQMLLIAFMFGNTAKTIFEAIIFVFVMHPFDVGDRCLIDGVQMIVEEMNILTTVFLRYDNEKIYYPNTVLATKPISNFYRSPDMGDTIEFSVDVSTSMENIGALKSRIKICVEYKDGVLTMEFQKGRKQLWSYLSDARGSRGSLSWYTFIVEELVA</sequence>
<feature type="domain" description="Mechanosensitive ion channel MscS" evidence="10">
    <location>
        <begin position="564"/>
        <end position="620"/>
    </location>
</feature>
<dbReference type="Proteomes" id="UP000541444">
    <property type="component" value="Unassembled WGS sequence"/>
</dbReference>
<dbReference type="PIRSF" id="PIRSF017209">
    <property type="entry name" value="Memb_At2g17000_prd"/>
    <property type="match status" value="1"/>
</dbReference>
<feature type="transmembrane region" description="Helical" evidence="9">
    <location>
        <begin position="161"/>
        <end position="180"/>
    </location>
</feature>
<dbReference type="FunFam" id="2.30.30.60:FF:000003">
    <property type="entry name" value="Predicted mechanosensitive ion channel"/>
    <property type="match status" value="1"/>
</dbReference>
<proteinExistence type="inferred from homology"/>
<dbReference type="OrthoDB" id="544685at2759"/>
<comment type="similarity">
    <text evidence="2 7">Belongs to the MscS (TC 1.A.23) family.</text>
</comment>
<evidence type="ECO:0000256" key="4">
    <source>
        <dbReference type="ARBA" id="ARBA00022692"/>
    </source>
</evidence>
<keyword evidence="12" id="KW-1185">Reference proteome</keyword>
<keyword evidence="4 9" id="KW-0812">Transmembrane</keyword>
<feature type="transmembrane region" description="Helical" evidence="9">
    <location>
        <begin position="280"/>
        <end position="301"/>
    </location>
</feature>
<dbReference type="InterPro" id="IPR010920">
    <property type="entry name" value="LSM_dom_sf"/>
</dbReference>
<reference evidence="11 12" key="1">
    <citation type="journal article" date="2020" name="IScience">
        <title>Genome Sequencing of the Endangered Kingdonia uniflora (Circaeasteraceae, Ranunculales) Reveals Potential Mechanisms of Evolutionary Specialization.</title>
        <authorList>
            <person name="Sun Y."/>
            <person name="Deng T."/>
            <person name="Zhang A."/>
            <person name="Moore M.J."/>
            <person name="Landis J.B."/>
            <person name="Lin N."/>
            <person name="Zhang H."/>
            <person name="Zhang X."/>
            <person name="Huang J."/>
            <person name="Zhang X."/>
            <person name="Sun H."/>
            <person name="Wang H."/>
        </authorList>
    </citation>
    <scope>NUCLEOTIDE SEQUENCE [LARGE SCALE GENOMIC DNA]</scope>
    <source>
        <strain evidence="11">TB1705</strain>
        <tissue evidence="11">Leaf</tissue>
    </source>
</reference>
<comment type="subcellular location">
    <subcellularLocation>
        <location evidence="1">Membrane</location>
        <topology evidence="1">Multi-pass membrane protein</topology>
    </subcellularLocation>
</comment>
<evidence type="ECO:0000256" key="9">
    <source>
        <dbReference type="SAM" id="Phobius"/>
    </source>
</evidence>
<evidence type="ECO:0000256" key="2">
    <source>
        <dbReference type="ARBA" id="ARBA00008017"/>
    </source>
</evidence>
<evidence type="ECO:0000256" key="5">
    <source>
        <dbReference type="ARBA" id="ARBA00022989"/>
    </source>
</evidence>
<dbReference type="InterPro" id="IPR023408">
    <property type="entry name" value="MscS_beta-dom_sf"/>
</dbReference>
<feature type="transmembrane region" description="Helical" evidence="9">
    <location>
        <begin position="516"/>
        <end position="541"/>
    </location>
</feature>
<accession>A0A7J7LD09</accession>
<dbReference type="PANTHER" id="PTHR31618:SF7">
    <property type="entry name" value="MECHANOSENSITIVE ION CHANNEL PROTEIN"/>
    <property type="match status" value="1"/>
</dbReference>
<dbReference type="Pfam" id="PF00924">
    <property type="entry name" value="MS_channel_2nd"/>
    <property type="match status" value="1"/>
</dbReference>
<dbReference type="EMBL" id="JACGCM010002361">
    <property type="protein sequence ID" value="KAF6140556.1"/>
    <property type="molecule type" value="Genomic_DNA"/>
</dbReference>
<feature type="transmembrane region" description="Helical" evidence="9">
    <location>
        <begin position="243"/>
        <end position="260"/>
    </location>
</feature>
<name>A0A7J7LD09_9MAGN</name>
<dbReference type="InterPro" id="IPR016688">
    <property type="entry name" value="MscS-like_plants/fungi"/>
</dbReference>
<feature type="compositionally biased region" description="Polar residues" evidence="8">
    <location>
        <begin position="91"/>
        <end position="102"/>
    </location>
</feature>
<evidence type="ECO:0000256" key="6">
    <source>
        <dbReference type="ARBA" id="ARBA00023136"/>
    </source>
</evidence>
<keyword evidence="6 7" id="KW-0472">Membrane</keyword>